<dbReference type="RefSeq" id="WP_068726185.1">
    <property type="nucleotide sequence ID" value="NZ_LSKU01000001.1"/>
</dbReference>
<gene>
    <name evidence="4" type="primary">hypA</name>
    <name evidence="5" type="ORF">U473_10785</name>
</gene>
<comment type="caution">
    <text evidence="5">The sequence shown here is derived from an EMBL/GenBank/DDBJ whole genome shotgun (WGS) entry which is preliminary data.</text>
</comment>
<accession>A0A135L6K5</accession>
<evidence type="ECO:0000256" key="2">
    <source>
        <dbReference type="ARBA" id="ARBA00022723"/>
    </source>
</evidence>
<dbReference type="Proteomes" id="UP000070352">
    <property type="component" value="Unassembled WGS sequence"/>
</dbReference>
<dbReference type="Gene3D" id="3.30.2320.80">
    <property type="match status" value="1"/>
</dbReference>
<evidence type="ECO:0000256" key="1">
    <source>
        <dbReference type="ARBA" id="ARBA00022596"/>
    </source>
</evidence>
<feature type="binding site" evidence="4">
    <location>
        <position position="2"/>
    </location>
    <ligand>
        <name>Ni(2+)</name>
        <dbReference type="ChEBI" id="CHEBI:49786"/>
    </ligand>
</feature>
<comment type="similarity">
    <text evidence="4">Belongs to the HypA/HybF family.</text>
</comment>
<dbReference type="STRING" id="1413211.U473_10785"/>
<dbReference type="GO" id="GO:0008270">
    <property type="term" value="F:zinc ion binding"/>
    <property type="evidence" value="ECO:0007669"/>
    <property type="project" value="UniProtKB-UniRule"/>
</dbReference>
<keyword evidence="3 4" id="KW-0862">Zinc</keyword>
<evidence type="ECO:0000256" key="3">
    <source>
        <dbReference type="ARBA" id="ARBA00022833"/>
    </source>
</evidence>
<dbReference type="InterPro" id="IPR000688">
    <property type="entry name" value="HypA/HybF"/>
</dbReference>
<reference evidence="5 6" key="1">
    <citation type="submission" date="2016-02" db="EMBL/GenBank/DDBJ databases">
        <title>Draft Genome for Tepidibacillus decaturensis nov. sp. Strain Z9, an Anaerobic, Moderately Thermophilic and Heterotrophic Bacterium from Deep Subsurface of the Illinois Basin, USA.</title>
        <authorList>
            <person name="Dong Y."/>
            <person name="Chang J.Y."/>
            <person name="Sanford R."/>
            <person name="Fouke B.W."/>
        </authorList>
    </citation>
    <scope>NUCLEOTIDE SEQUENCE [LARGE SCALE GENOMIC DNA]</scope>
    <source>
        <strain evidence="5 6">Z9</strain>
    </source>
</reference>
<keyword evidence="6" id="KW-1185">Reference proteome</keyword>
<dbReference type="AlphaFoldDB" id="A0A135L6K5"/>
<comment type="function">
    <text evidence="4">Involved in the maturation of [NiFe] hydrogenases. Required for nickel insertion into the metal center of the hydrogenase.</text>
</comment>
<feature type="binding site" evidence="4">
    <location>
        <position position="76"/>
    </location>
    <ligand>
        <name>Zn(2+)</name>
        <dbReference type="ChEBI" id="CHEBI:29105"/>
    </ligand>
</feature>
<proteinExistence type="inferred from homology"/>
<evidence type="ECO:0000256" key="4">
    <source>
        <dbReference type="HAMAP-Rule" id="MF_00213"/>
    </source>
</evidence>
<dbReference type="PANTHER" id="PTHR34535:SF3">
    <property type="entry name" value="HYDROGENASE MATURATION FACTOR HYPA"/>
    <property type="match status" value="1"/>
</dbReference>
<dbReference type="OrthoDB" id="9800361at2"/>
<feature type="binding site" evidence="4">
    <location>
        <position position="79"/>
    </location>
    <ligand>
        <name>Zn(2+)</name>
        <dbReference type="ChEBI" id="CHEBI:29105"/>
    </ligand>
</feature>
<dbReference type="Pfam" id="PF01155">
    <property type="entry name" value="HypA"/>
    <property type="match status" value="1"/>
</dbReference>
<keyword evidence="1 4" id="KW-0533">Nickel</keyword>
<evidence type="ECO:0000313" key="5">
    <source>
        <dbReference type="EMBL" id="KXG44443.1"/>
    </source>
</evidence>
<dbReference type="GO" id="GO:0016151">
    <property type="term" value="F:nickel cation binding"/>
    <property type="evidence" value="ECO:0007669"/>
    <property type="project" value="UniProtKB-UniRule"/>
</dbReference>
<name>A0A135L6K5_9BACI</name>
<evidence type="ECO:0000313" key="6">
    <source>
        <dbReference type="Proteomes" id="UP000070352"/>
    </source>
</evidence>
<dbReference type="PIRSF" id="PIRSF004761">
    <property type="entry name" value="Hydrgn_mat_HypA"/>
    <property type="match status" value="1"/>
</dbReference>
<keyword evidence="2 4" id="KW-0479">Metal-binding</keyword>
<dbReference type="GO" id="GO:0051604">
    <property type="term" value="P:protein maturation"/>
    <property type="evidence" value="ECO:0007669"/>
    <property type="project" value="InterPro"/>
</dbReference>
<dbReference type="EMBL" id="LSKU01000001">
    <property type="protein sequence ID" value="KXG44443.1"/>
    <property type="molecule type" value="Genomic_DNA"/>
</dbReference>
<organism evidence="5 6">
    <name type="scientific">Tepidibacillus decaturensis</name>
    <dbReference type="NCBI Taxonomy" id="1413211"/>
    <lineage>
        <taxon>Bacteria</taxon>
        <taxon>Bacillati</taxon>
        <taxon>Bacillota</taxon>
        <taxon>Bacilli</taxon>
        <taxon>Bacillales</taxon>
        <taxon>Bacillaceae</taxon>
        <taxon>Tepidibacillus</taxon>
    </lineage>
</organism>
<protein>
    <recommendedName>
        <fullName evidence="4">Hydrogenase maturation factor HypA</fullName>
    </recommendedName>
</protein>
<dbReference type="PANTHER" id="PTHR34535">
    <property type="entry name" value="HYDROGENASE MATURATION FACTOR HYPA"/>
    <property type="match status" value="1"/>
</dbReference>
<dbReference type="HAMAP" id="MF_00213">
    <property type="entry name" value="HypA_HybF"/>
    <property type="match status" value="1"/>
</dbReference>
<feature type="binding site" evidence="4">
    <location>
        <position position="92"/>
    </location>
    <ligand>
        <name>Zn(2+)</name>
        <dbReference type="ChEBI" id="CHEBI:29105"/>
    </ligand>
</feature>
<sequence length="116" mass="12983">MHEMALMGDILHLIEEDAKKRNIKKVEEVDLIVGELSNALPDALEMAFDVYKSQGIDFLDKNAKLTIIHEKAKAICVICELEYMPEQRIAVCPACNFPSGKLIAGETFKVKSYKGN</sequence>
<feature type="binding site" evidence="4">
    <location>
        <position position="95"/>
    </location>
    <ligand>
        <name>Zn(2+)</name>
        <dbReference type="ChEBI" id="CHEBI:29105"/>
    </ligand>
</feature>